<dbReference type="AlphaFoldDB" id="A0A841BWP2"/>
<feature type="domain" description="SGNH hydrolase-type esterase" evidence="2">
    <location>
        <begin position="215"/>
        <end position="407"/>
    </location>
</feature>
<dbReference type="Pfam" id="PF13472">
    <property type="entry name" value="Lipase_GDSL_2"/>
    <property type="match status" value="1"/>
</dbReference>
<dbReference type="Gene3D" id="3.40.50.1110">
    <property type="entry name" value="SGNH hydrolase"/>
    <property type="match status" value="1"/>
</dbReference>
<evidence type="ECO:0000256" key="1">
    <source>
        <dbReference type="SAM" id="SignalP"/>
    </source>
</evidence>
<evidence type="ECO:0000313" key="4">
    <source>
        <dbReference type="Proteomes" id="UP000587527"/>
    </source>
</evidence>
<evidence type="ECO:0000313" key="3">
    <source>
        <dbReference type="EMBL" id="MBB5872574.1"/>
    </source>
</evidence>
<feature type="chain" id="PRO_5038853630" evidence="1">
    <location>
        <begin position="20"/>
        <end position="417"/>
    </location>
</feature>
<gene>
    <name evidence="3" type="ORF">F4553_006008</name>
</gene>
<dbReference type="EMBL" id="JACHMN010000003">
    <property type="protein sequence ID" value="MBB5872574.1"/>
    <property type="molecule type" value="Genomic_DNA"/>
</dbReference>
<dbReference type="SUPFAM" id="SSF52266">
    <property type="entry name" value="SGNH hydrolase"/>
    <property type="match status" value="1"/>
</dbReference>
<comment type="caution">
    <text evidence="3">The sequence shown here is derived from an EMBL/GenBank/DDBJ whole genome shotgun (WGS) entry which is preliminary data.</text>
</comment>
<name>A0A841BWP2_9ACTN</name>
<dbReference type="Proteomes" id="UP000587527">
    <property type="component" value="Unassembled WGS sequence"/>
</dbReference>
<dbReference type="InterPro" id="IPR013830">
    <property type="entry name" value="SGNH_hydro"/>
</dbReference>
<dbReference type="PROSITE" id="PS51318">
    <property type="entry name" value="TAT"/>
    <property type="match status" value="1"/>
</dbReference>
<dbReference type="PANTHER" id="PTHR43784">
    <property type="entry name" value="GDSL-LIKE LIPASE/ACYLHYDROLASE, PUTATIVE (AFU_ORTHOLOGUE AFUA_2G00820)-RELATED"/>
    <property type="match status" value="1"/>
</dbReference>
<dbReference type="InterPro" id="IPR036514">
    <property type="entry name" value="SGNH_hydro_sf"/>
</dbReference>
<keyword evidence="1" id="KW-0732">Signal</keyword>
<accession>A0A841BWP2</accession>
<organism evidence="3 4">
    <name type="scientific">Allocatelliglobosispora scoriae</name>
    <dbReference type="NCBI Taxonomy" id="643052"/>
    <lineage>
        <taxon>Bacteria</taxon>
        <taxon>Bacillati</taxon>
        <taxon>Actinomycetota</taxon>
        <taxon>Actinomycetes</taxon>
        <taxon>Micromonosporales</taxon>
        <taxon>Micromonosporaceae</taxon>
        <taxon>Allocatelliglobosispora</taxon>
    </lineage>
</organism>
<dbReference type="InterPro" id="IPR006311">
    <property type="entry name" value="TAT_signal"/>
</dbReference>
<evidence type="ECO:0000259" key="2">
    <source>
        <dbReference type="Pfam" id="PF13472"/>
    </source>
</evidence>
<sequence length="417" mass="43252">MTILTRRRALAGLSTLAIAAATLVGATSTPAVGNLPARWVGTWGTATTLASLGNTGGSLTGFNNQSIRQIVRTSVGGEKVRIRLTNAYGNQLLTIGHATVGKPVSPGSADLVPGSIREITFGGSESATVLKGADLVSDPVDLAVPALSELAVTIYLPVATGPTSWHWTSRQSTFIYAGDKAEDATGAGQTATLQHFFFLAGVEVASPTALGTVVVLGDSISDGSGATVNANKRWPDLLAGRIVNTWPALGDPGVLNESLAGNRVTRDGAELPFPALGTSTLARLDTDAFGQPGVRTVIVQVGINDIQLSSEPTANIIAGLRQLAIQIKGHGVRALVSTLGPFEGYPSWNTDREASRLAVNEYLRTTDDFDGLIDLDKIIRDPAAPSKVLPAFDSGDHIHPNDAGAAAIANAVSLWLL</sequence>
<reference evidence="3 4" key="1">
    <citation type="submission" date="2020-08" db="EMBL/GenBank/DDBJ databases">
        <title>Sequencing the genomes of 1000 actinobacteria strains.</title>
        <authorList>
            <person name="Klenk H.-P."/>
        </authorList>
    </citation>
    <scope>NUCLEOTIDE SEQUENCE [LARGE SCALE GENOMIC DNA]</scope>
    <source>
        <strain evidence="3 4">DSM 45362</strain>
    </source>
</reference>
<feature type="signal peptide" evidence="1">
    <location>
        <begin position="1"/>
        <end position="19"/>
    </location>
</feature>
<protein>
    <submittedName>
        <fullName evidence="3">Lysophospholipase L1-like esterase</fullName>
    </submittedName>
</protein>
<proteinExistence type="predicted"/>
<dbReference type="PANTHER" id="PTHR43784:SF2">
    <property type="entry name" value="GDSL-LIKE LIPASE_ACYLHYDROLASE, PUTATIVE (AFU_ORTHOLOGUE AFUA_2G00820)-RELATED"/>
    <property type="match status" value="1"/>
</dbReference>
<keyword evidence="4" id="KW-1185">Reference proteome</keyword>
<dbReference type="InterPro" id="IPR053140">
    <property type="entry name" value="GDSL_Rv0518-like"/>
</dbReference>